<reference evidence="1" key="2">
    <citation type="journal article" date="2015" name="Data Brief">
        <title>Shoot transcriptome of the giant reed, Arundo donax.</title>
        <authorList>
            <person name="Barrero R.A."/>
            <person name="Guerrero F.D."/>
            <person name="Moolhuijzen P."/>
            <person name="Goolsby J.A."/>
            <person name="Tidwell J."/>
            <person name="Bellgard S.E."/>
            <person name="Bellgard M.I."/>
        </authorList>
    </citation>
    <scope>NUCLEOTIDE SEQUENCE</scope>
    <source>
        <tissue evidence="1">Shoot tissue taken approximately 20 cm above the soil surface</tissue>
    </source>
</reference>
<reference evidence="1" key="1">
    <citation type="submission" date="2014-09" db="EMBL/GenBank/DDBJ databases">
        <authorList>
            <person name="Magalhaes I.L.F."/>
            <person name="Oliveira U."/>
            <person name="Santos F.R."/>
            <person name="Vidigal T.H.D.A."/>
            <person name="Brescovit A.D."/>
            <person name="Santos A.J."/>
        </authorList>
    </citation>
    <scope>NUCLEOTIDE SEQUENCE</scope>
    <source>
        <tissue evidence="1">Shoot tissue taken approximately 20 cm above the soil surface</tissue>
    </source>
</reference>
<accession>A0A0A9VQV4</accession>
<sequence>MAFSNFADSFLISAISSCICFNDSTAASSLALTLPPDSSS</sequence>
<dbReference type="EMBL" id="GBRH01203111">
    <property type="protein sequence ID" value="JAD94784.1"/>
    <property type="molecule type" value="Transcribed_RNA"/>
</dbReference>
<protein>
    <submittedName>
        <fullName evidence="1">Uncharacterized protein</fullName>
    </submittedName>
</protein>
<evidence type="ECO:0000313" key="1">
    <source>
        <dbReference type="EMBL" id="JAD94784.1"/>
    </source>
</evidence>
<proteinExistence type="predicted"/>
<organism evidence="1">
    <name type="scientific">Arundo donax</name>
    <name type="common">Giant reed</name>
    <name type="synonym">Donax arundinaceus</name>
    <dbReference type="NCBI Taxonomy" id="35708"/>
    <lineage>
        <taxon>Eukaryota</taxon>
        <taxon>Viridiplantae</taxon>
        <taxon>Streptophyta</taxon>
        <taxon>Embryophyta</taxon>
        <taxon>Tracheophyta</taxon>
        <taxon>Spermatophyta</taxon>
        <taxon>Magnoliopsida</taxon>
        <taxon>Liliopsida</taxon>
        <taxon>Poales</taxon>
        <taxon>Poaceae</taxon>
        <taxon>PACMAD clade</taxon>
        <taxon>Arundinoideae</taxon>
        <taxon>Arundineae</taxon>
        <taxon>Arundo</taxon>
    </lineage>
</organism>
<dbReference type="AlphaFoldDB" id="A0A0A9VQV4"/>
<name>A0A0A9VQV4_ARUDO</name>